<keyword evidence="6" id="KW-1185">Reference proteome</keyword>
<keyword evidence="3 5" id="KW-0808">Transferase</keyword>
<keyword evidence="2" id="KW-0663">Pyridoxal phosphate</keyword>
<organism evidence="5 6">
    <name type="scientific">Aquimarina algicola</name>
    <dbReference type="NCBI Taxonomy" id="2589995"/>
    <lineage>
        <taxon>Bacteria</taxon>
        <taxon>Pseudomonadati</taxon>
        <taxon>Bacteroidota</taxon>
        <taxon>Flavobacteriia</taxon>
        <taxon>Flavobacteriales</taxon>
        <taxon>Flavobacteriaceae</taxon>
        <taxon>Aquimarina</taxon>
    </lineage>
</organism>
<dbReference type="Pfam" id="PF00155">
    <property type="entry name" value="Aminotran_1_2"/>
    <property type="match status" value="1"/>
</dbReference>
<reference evidence="5 6" key="1">
    <citation type="submission" date="2019-06" db="EMBL/GenBank/DDBJ databases">
        <authorList>
            <person name="Meng X."/>
        </authorList>
    </citation>
    <scope>NUCLEOTIDE SEQUENCE [LARGE SCALE GENOMIC DNA]</scope>
    <source>
        <strain evidence="5 6">M625</strain>
    </source>
</reference>
<evidence type="ECO:0000256" key="1">
    <source>
        <dbReference type="ARBA" id="ARBA00001933"/>
    </source>
</evidence>
<dbReference type="InterPro" id="IPR004838">
    <property type="entry name" value="NHTrfase_class1_PyrdxlP-BS"/>
</dbReference>
<dbReference type="SUPFAM" id="SSF53383">
    <property type="entry name" value="PLP-dependent transferases"/>
    <property type="match status" value="1"/>
</dbReference>
<dbReference type="GO" id="GO:0030170">
    <property type="term" value="F:pyridoxal phosphate binding"/>
    <property type="evidence" value="ECO:0007669"/>
    <property type="project" value="InterPro"/>
</dbReference>
<proteinExistence type="inferred from homology"/>
<comment type="cofactor">
    <cofactor evidence="1 3">
        <name>pyridoxal 5'-phosphate</name>
        <dbReference type="ChEBI" id="CHEBI:597326"/>
    </cofactor>
</comment>
<dbReference type="CDD" id="cd00609">
    <property type="entry name" value="AAT_like"/>
    <property type="match status" value="1"/>
</dbReference>
<dbReference type="EMBL" id="VFWZ01000002">
    <property type="protein sequence ID" value="TPN87050.1"/>
    <property type="molecule type" value="Genomic_DNA"/>
</dbReference>
<accession>A0A504JKQ2</accession>
<dbReference type="InterPro" id="IPR015421">
    <property type="entry name" value="PyrdxlP-dep_Trfase_major"/>
</dbReference>
<dbReference type="InterPro" id="IPR015424">
    <property type="entry name" value="PyrdxlP-dep_Trfase"/>
</dbReference>
<comment type="similarity">
    <text evidence="3">Belongs to the class-I pyridoxal-phosphate-dependent aminotransferase family.</text>
</comment>
<evidence type="ECO:0000256" key="3">
    <source>
        <dbReference type="RuleBase" id="RU000481"/>
    </source>
</evidence>
<feature type="domain" description="Aminotransferase class I/classII large" evidence="4">
    <location>
        <begin position="19"/>
        <end position="333"/>
    </location>
</feature>
<dbReference type="PANTHER" id="PTHR42885:SF1">
    <property type="entry name" value="THREONINE-PHOSPHATE DECARBOXYLASE"/>
    <property type="match status" value="1"/>
</dbReference>
<dbReference type="GO" id="GO:0008483">
    <property type="term" value="F:transaminase activity"/>
    <property type="evidence" value="ECO:0007669"/>
    <property type="project" value="UniProtKB-KW"/>
</dbReference>
<evidence type="ECO:0000313" key="6">
    <source>
        <dbReference type="Proteomes" id="UP000315540"/>
    </source>
</evidence>
<dbReference type="EC" id="2.6.1.-" evidence="3"/>
<gene>
    <name evidence="5" type="ORF">FHK87_05515</name>
</gene>
<dbReference type="InterPro" id="IPR004839">
    <property type="entry name" value="Aminotransferase_I/II_large"/>
</dbReference>
<dbReference type="InterPro" id="IPR015422">
    <property type="entry name" value="PyrdxlP-dep_Trfase_small"/>
</dbReference>
<keyword evidence="3 5" id="KW-0032">Aminotransferase</keyword>
<dbReference type="PROSITE" id="PS00105">
    <property type="entry name" value="AA_TRANSFER_CLASS_1"/>
    <property type="match status" value="1"/>
</dbReference>
<protein>
    <recommendedName>
        <fullName evidence="3">Aminotransferase</fullName>
        <ecNumber evidence="3">2.6.1.-</ecNumber>
    </recommendedName>
</protein>
<evidence type="ECO:0000313" key="5">
    <source>
        <dbReference type="EMBL" id="TPN87050.1"/>
    </source>
</evidence>
<dbReference type="PANTHER" id="PTHR42885">
    <property type="entry name" value="HISTIDINOL-PHOSPHATE AMINOTRANSFERASE-RELATED"/>
    <property type="match status" value="1"/>
</dbReference>
<name>A0A504JKQ2_9FLAO</name>
<dbReference type="Gene3D" id="3.40.640.10">
    <property type="entry name" value="Type I PLP-dependent aspartate aminotransferase-like (Major domain)"/>
    <property type="match status" value="1"/>
</dbReference>
<dbReference type="Gene3D" id="3.90.1150.10">
    <property type="entry name" value="Aspartate Aminotransferase, domain 1"/>
    <property type="match status" value="1"/>
</dbReference>
<sequence length="340" mass="39421">MIYGHGDDRYQYDIDFKANFSSNVWYQKTSKELLQYLQKQLSEITNYPDPNADELVEKIASHHQLKTENILVTNGATEAFYIISNLFFGKKASIGIPTFSEYEDACERHKMQITYYNRQDVVFNDFKEDLAFICNPNNPDGFSNSLPEIRKLVIEFPKTTFVIDEAYIDFTFQVGSCVSLLDEFDNIIIIKSLTKLFSIPGLRLGYILCNAVSRKKLQQYKMPWNVNTLAIEAGKYIFENYERIFPDMAVLLTYCKSLQKEIDALDGFRVIPSQTNYFLVKLNMPDASKLKDYLANTHQLLIRDASNFKGLNQHYIRIASQDPQKNELLINALKAWSIYQ</sequence>
<dbReference type="RefSeq" id="WP_140591119.1">
    <property type="nucleotide sequence ID" value="NZ_VFWZ01000002.1"/>
</dbReference>
<evidence type="ECO:0000256" key="2">
    <source>
        <dbReference type="ARBA" id="ARBA00022898"/>
    </source>
</evidence>
<dbReference type="AlphaFoldDB" id="A0A504JKQ2"/>
<evidence type="ECO:0000259" key="4">
    <source>
        <dbReference type="Pfam" id="PF00155"/>
    </source>
</evidence>
<dbReference type="OrthoDB" id="9813612at2"/>
<dbReference type="Proteomes" id="UP000315540">
    <property type="component" value="Unassembled WGS sequence"/>
</dbReference>
<comment type="caution">
    <text evidence="5">The sequence shown here is derived from an EMBL/GenBank/DDBJ whole genome shotgun (WGS) entry which is preliminary data.</text>
</comment>